<feature type="transmembrane region" description="Helical" evidence="7">
    <location>
        <begin position="183"/>
        <end position="200"/>
    </location>
</feature>
<dbReference type="EMBL" id="CP002736">
    <property type="protein sequence ID" value="AEF93453.1"/>
    <property type="molecule type" value="Genomic_DNA"/>
</dbReference>
<dbReference type="eggNOG" id="COG0733">
    <property type="taxonomic scope" value="Bacteria"/>
</dbReference>
<evidence type="ECO:0000313" key="8">
    <source>
        <dbReference type="EMBL" id="AEF93453.1"/>
    </source>
</evidence>
<dbReference type="SUPFAM" id="SSF161070">
    <property type="entry name" value="SNF-like"/>
    <property type="match status" value="1"/>
</dbReference>
<dbReference type="Pfam" id="PF00209">
    <property type="entry name" value="SNF"/>
    <property type="match status" value="2"/>
</dbReference>
<dbReference type="PANTHER" id="PTHR42948">
    <property type="entry name" value="TRANSPORTER"/>
    <property type="match status" value="1"/>
</dbReference>
<dbReference type="InterPro" id="IPR000175">
    <property type="entry name" value="Na/ntran_symport"/>
</dbReference>
<reference evidence="8 9" key="1">
    <citation type="submission" date="2011-05" db="EMBL/GenBank/DDBJ databases">
        <title>Complete sequence of Desulfotomaculum carboxydivorans CO-1-SRB.</title>
        <authorList>
            <consortium name="US DOE Joint Genome Institute"/>
            <person name="Lucas S."/>
            <person name="Han J."/>
            <person name="Lapidus A."/>
            <person name="Cheng J.-F."/>
            <person name="Goodwin L."/>
            <person name="Pitluck S."/>
            <person name="Peters L."/>
            <person name="Mikhailova N."/>
            <person name="Lu M."/>
            <person name="Han C."/>
            <person name="Tapia R."/>
            <person name="Land M."/>
            <person name="Hauser L."/>
            <person name="Kyrpides N."/>
            <person name="Ivanova N."/>
            <person name="Pagani I."/>
            <person name="Stams A."/>
            <person name="Plugge C."/>
            <person name="Muyzer G."/>
            <person name="Kuever J."/>
            <person name="Parshina S."/>
            <person name="Ivanova A."/>
            <person name="Nazina T."/>
            <person name="Woyke T."/>
        </authorList>
    </citation>
    <scope>NUCLEOTIDE SEQUENCE [LARGE SCALE GENOMIC DNA]</scope>
    <source>
        <strain evidence="9">DSM 14880 / VKM B-2319 / CO-1-SRB</strain>
    </source>
</reference>
<dbReference type="PROSITE" id="PS00610">
    <property type="entry name" value="NA_NEUROTRAN_SYMP_1"/>
    <property type="match status" value="1"/>
</dbReference>
<dbReference type="NCBIfam" id="NF037979">
    <property type="entry name" value="Na_transp"/>
    <property type="match status" value="1"/>
</dbReference>
<evidence type="ECO:0000256" key="7">
    <source>
        <dbReference type="SAM" id="Phobius"/>
    </source>
</evidence>
<feature type="transmembrane region" description="Helical" evidence="7">
    <location>
        <begin position="353"/>
        <end position="377"/>
    </location>
</feature>
<evidence type="ECO:0000256" key="6">
    <source>
        <dbReference type="RuleBase" id="RU003732"/>
    </source>
</evidence>
<proteinExistence type="inferred from homology"/>
<feature type="transmembrane region" description="Helical" evidence="7">
    <location>
        <begin position="21"/>
        <end position="38"/>
    </location>
</feature>
<keyword evidence="4 7" id="KW-1133">Transmembrane helix</keyword>
<keyword evidence="5 7" id="KW-0472">Membrane</keyword>
<dbReference type="CDD" id="cd10336">
    <property type="entry name" value="SLC6sbd_Tyt1-Like"/>
    <property type="match status" value="1"/>
</dbReference>
<comment type="similarity">
    <text evidence="6">Belongs to the sodium:neurotransmitter symporter (SNF) (TC 2.A.22) family.</text>
</comment>
<dbReference type="KEGG" id="dca:Desca_0563"/>
<feature type="transmembrane region" description="Helical" evidence="7">
    <location>
        <begin position="314"/>
        <end position="333"/>
    </location>
</feature>
<evidence type="ECO:0000256" key="5">
    <source>
        <dbReference type="ARBA" id="ARBA00023136"/>
    </source>
</evidence>
<feature type="transmembrane region" description="Helical" evidence="7">
    <location>
        <begin position="389"/>
        <end position="412"/>
    </location>
</feature>
<feature type="transmembrane region" description="Helical" evidence="7">
    <location>
        <begin position="437"/>
        <end position="461"/>
    </location>
</feature>
<dbReference type="RefSeq" id="WP_013809698.1">
    <property type="nucleotide sequence ID" value="NC_015565.1"/>
</dbReference>
<evidence type="ECO:0000256" key="3">
    <source>
        <dbReference type="ARBA" id="ARBA00022692"/>
    </source>
</evidence>
<keyword evidence="9" id="KW-1185">Reference proteome</keyword>
<keyword evidence="3 6" id="KW-0812">Transmembrane</keyword>
<sequence>MRQTNLVRTQVATREGFSSTLGVIAATLGSAVGLGNIWKFPYVTGENGGAAFILIYLFCIALIGLPVMISEFVIGRRSNSAAVGSLKKLAPGTPWFLTGVSGTLVAFLIMCYYTSVAGWVYAYIFKALSGSLGTTDPKVSGEAFASFISGTWSPLIWQWIVLIVTGAVILAGVKNGIERMTKTLLPILFVLLLICDIRALTLPGASKGVAFLLSPDFSKITGAAILTALGLAFFKLSVGMGVMTTYGSYIGKNESLIGTGVKVALMDILVSMMAGMAIFPAVFAFGSNPAQGPSLLFITIPMVFNSMPFGQALLAIFFVLASIAATGAMISLFEVPVAYLTEERHWSRKTATVVTALAIALLGSTATLSASEASLLANFKIFGKGMFDFLGFLTDNIGLPLTGLALALFAGWKLTSSDVYDEISNGGSLNNRGLIRYYLFATRLVAPIGIVIILLSGLGFIKL</sequence>
<feature type="transmembrane region" description="Helical" evidence="7">
    <location>
        <begin position="95"/>
        <end position="124"/>
    </location>
</feature>
<dbReference type="GO" id="GO:0015293">
    <property type="term" value="F:symporter activity"/>
    <property type="evidence" value="ECO:0007669"/>
    <property type="project" value="UniProtKB-KW"/>
</dbReference>
<evidence type="ECO:0000256" key="1">
    <source>
        <dbReference type="ARBA" id="ARBA00004141"/>
    </source>
</evidence>
<dbReference type="Proteomes" id="UP000009226">
    <property type="component" value="Chromosome"/>
</dbReference>
<protein>
    <recommendedName>
        <fullName evidence="6">Transporter</fullName>
    </recommendedName>
</protein>
<dbReference type="PANTHER" id="PTHR42948:SF1">
    <property type="entry name" value="TRANSPORTER"/>
    <property type="match status" value="1"/>
</dbReference>
<dbReference type="InterPro" id="IPR037272">
    <property type="entry name" value="SNS_sf"/>
</dbReference>
<dbReference type="HOGENOM" id="CLU_006855_3_4_9"/>
<evidence type="ECO:0000313" key="9">
    <source>
        <dbReference type="Proteomes" id="UP000009226"/>
    </source>
</evidence>
<gene>
    <name evidence="8" type="ordered locus">Desca_0563</name>
</gene>
<keyword evidence="2 6" id="KW-0813">Transport</keyword>
<organism evidence="8 9">
    <name type="scientific">Desulfotomaculum nigrificans (strain DSM 14880 / VKM B-2319 / CO-1-SRB)</name>
    <name type="common">Desulfotomaculum carboxydivorans</name>
    <dbReference type="NCBI Taxonomy" id="868595"/>
    <lineage>
        <taxon>Bacteria</taxon>
        <taxon>Bacillati</taxon>
        <taxon>Bacillota</taxon>
        <taxon>Clostridia</taxon>
        <taxon>Eubacteriales</taxon>
        <taxon>Desulfotomaculaceae</taxon>
        <taxon>Desulfotomaculum</taxon>
    </lineage>
</organism>
<feature type="transmembrane region" description="Helical" evidence="7">
    <location>
        <begin position="220"/>
        <end position="242"/>
    </location>
</feature>
<dbReference type="PRINTS" id="PR00176">
    <property type="entry name" value="NANEUSMPORT"/>
</dbReference>
<name>F6B7T1_DESCC</name>
<feature type="transmembrane region" description="Helical" evidence="7">
    <location>
        <begin position="144"/>
        <end position="171"/>
    </location>
</feature>
<feature type="transmembrane region" description="Helical" evidence="7">
    <location>
        <begin position="50"/>
        <end position="74"/>
    </location>
</feature>
<keyword evidence="6" id="KW-0769">Symport</keyword>
<accession>F6B7T1</accession>
<dbReference type="PROSITE" id="PS50267">
    <property type="entry name" value="NA_NEUROTRAN_SYMP_3"/>
    <property type="match status" value="1"/>
</dbReference>
<evidence type="ECO:0000256" key="4">
    <source>
        <dbReference type="ARBA" id="ARBA00022989"/>
    </source>
</evidence>
<dbReference type="GO" id="GO:0016020">
    <property type="term" value="C:membrane"/>
    <property type="evidence" value="ECO:0007669"/>
    <property type="project" value="UniProtKB-SubCell"/>
</dbReference>
<evidence type="ECO:0000256" key="2">
    <source>
        <dbReference type="ARBA" id="ARBA00022448"/>
    </source>
</evidence>
<dbReference type="AlphaFoldDB" id="F6B7T1"/>
<comment type="subcellular location">
    <subcellularLocation>
        <location evidence="1">Membrane</location>
        <topology evidence="1">Multi-pass membrane protein</topology>
    </subcellularLocation>
</comment>
<feature type="transmembrane region" description="Helical" evidence="7">
    <location>
        <begin position="263"/>
        <end position="284"/>
    </location>
</feature>
<dbReference type="InterPro" id="IPR047218">
    <property type="entry name" value="YocR/YhdH-like"/>
</dbReference>